<dbReference type="SUPFAM" id="SSF51395">
    <property type="entry name" value="FMN-linked oxidoreductases"/>
    <property type="match status" value="1"/>
</dbReference>
<feature type="domain" description="NADH:flavin oxidoreductase/NADH oxidase N-terminal" evidence="5">
    <location>
        <begin position="8"/>
        <end position="355"/>
    </location>
</feature>
<reference evidence="6" key="2">
    <citation type="journal article" date="2023" name="IMA Fungus">
        <title>Comparative genomic study of the Penicillium genus elucidates a diverse pangenome and 15 lateral gene transfer events.</title>
        <authorList>
            <person name="Petersen C."/>
            <person name="Sorensen T."/>
            <person name="Nielsen M.R."/>
            <person name="Sondergaard T.E."/>
            <person name="Sorensen J.L."/>
            <person name="Fitzpatrick D.A."/>
            <person name="Frisvad J.C."/>
            <person name="Nielsen K.L."/>
        </authorList>
    </citation>
    <scope>NUCLEOTIDE SEQUENCE</scope>
    <source>
        <strain evidence="6">IBT 22155</strain>
    </source>
</reference>
<accession>A0A9W9L7M9</accession>
<dbReference type="Pfam" id="PF00724">
    <property type="entry name" value="Oxidored_FMN"/>
    <property type="match status" value="1"/>
</dbReference>
<dbReference type="GeneID" id="81401891"/>
<evidence type="ECO:0000256" key="3">
    <source>
        <dbReference type="ARBA" id="ARBA00022643"/>
    </source>
</evidence>
<dbReference type="PANTHER" id="PTHR43656">
    <property type="entry name" value="BINDING OXIDOREDUCTASE, PUTATIVE (AFU_ORTHOLOGUE AFUA_2G08260)-RELATED"/>
    <property type="match status" value="1"/>
</dbReference>
<evidence type="ECO:0000313" key="7">
    <source>
        <dbReference type="Proteomes" id="UP001149079"/>
    </source>
</evidence>
<dbReference type="Gene3D" id="3.20.20.70">
    <property type="entry name" value="Aldolase class I"/>
    <property type="match status" value="1"/>
</dbReference>
<evidence type="ECO:0000313" key="6">
    <source>
        <dbReference type="EMBL" id="KAJ5143190.1"/>
    </source>
</evidence>
<evidence type="ECO:0000259" key="5">
    <source>
        <dbReference type="Pfam" id="PF00724"/>
    </source>
</evidence>
<dbReference type="InterPro" id="IPR051799">
    <property type="entry name" value="NADH_flavin_oxidoreductase"/>
</dbReference>
<dbReference type="GO" id="GO:0016491">
    <property type="term" value="F:oxidoreductase activity"/>
    <property type="evidence" value="ECO:0007669"/>
    <property type="project" value="UniProtKB-KW"/>
</dbReference>
<keyword evidence="4" id="KW-0560">Oxidoreductase</keyword>
<keyword evidence="2" id="KW-0285">Flavoprotein</keyword>
<reference evidence="6" key="1">
    <citation type="submission" date="2022-11" db="EMBL/GenBank/DDBJ databases">
        <authorList>
            <person name="Petersen C."/>
        </authorList>
    </citation>
    <scope>NUCLEOTIDE SEQUENCE</scope>
    <source>
        <strain evidence="6">IBT 22155</strain>
    </source>
</reference>
<dbReference type="EMBL" id="JAPQKL010000002">
    <property type="protein sequence ID" value="KAJ5143190.1"/>
    <property type="molecule type" value="Genomic_DNA"/>
</dbReference>
<protein>
    <submittedName>
        <fullName evidence="6">Aldolase-type TIM barrel</fullName>
    </submittedName>
</protein>
<keyword evidence="7" id="KW-1185">Reference proteome</keyword>
<dbReference type="InterPro" id="IPR013785">
    <property type="entry name" value="Aldolase_TIM"/>
</dbReference>
<gene>
    <name evidence="6" type="ORF">N7515_001977</name>
</gene>
<dbReference type="PANTHER" id="PTHR43656:SF2">
    <property type="entry name" value="BINDING OXIDOREDUCTASE, PUTATIVE (AFU_ORTHOLOGUE AFUA_2G08260)-RELATED"/>
    <property type="match status" value="1"/>
</dbReference>
<keyword evidence="3" id="KW-0288">FMN</keyword>
<proteinExistence type="inferred from homology"/>
<dbReference type="InterPro" id="IPR001155">
    <property type="entry name" value="OxRdtase_FMN_N"/>
</dbReference>
<dbReference type="OrthoDB" id="1663137at2759"/>
<evidence type="ECO:0000256" key="1">
    <source>
        <dbReference type="ARBA" id="ARBA00005979"/>
    </source>
</evidence>
<evidence type="ECO:0000256" key="2">
    <source>
        <dbReference type="ARBA" id="ARBA00022630"/>
    </source>
</evidence>
<dbReference type="Proteomes" id="UP001149079">
    <property type="component" value="Unassembled WGS sequence"/>
</dbReference>
<organism evidence="6 7">
    <name type="scientific">Penicillium bovifimosum</name>
    <dbReference type="NCBI Taxonomy" id="126998"/>
    <lineage>
        <taxon>Eukaryota</taxon>
        <taxon>Fungi</taxon>
        <taxon>Dikarya</taxon>
        <taxon>Ascomycota</taxon>
        <taxon>Pezizomycotina</taxon>
        <taxon>Eurotiomycetes</taxon>
        <taxon>Eurotiomycetidae</taxon>
        <taxon>Eurotiales</taxon>
        <taxon>Aspergillaceae</taxon>
        <taxon>Penicillium</taxon>
    </lineage>
</organism>
<evidence type="ECO:0000256" key="4">
    <source>
        <dbReference type="ARBA" id="ARBA00023002"/>
    </source>
</evidence>
<name>A0A9W9L7M9_9EURO</name>
<dbReference type="RefSeq" id="XP_056524834.1">
    <property type="nucleotide sequence ID" value="XM_056662721.1"/>
</dbReference>
<sequence length="413" mass="45141">MPSPLADPVKLPCGLVLPNRLSKAAMAELIAKTNRPTSTLLDAYEKWSDGGWGSILTGNIQVDVNHMGSPYDPALHSEYKDRETNSALVAEWKKYADACQKHGTPAIAQVCHPGRQSFRVAGRRGLFAPTLAPSAVPMDVGDSYLERLIGCLAWTAPKEMTTQEVERVIQQFVDTARLMADAGFSGIELHAAHGYLLDKPPHRRLRRHPEKRARFVLEILTQTRKVVPSTFAIGIKLNSADHSSATFEETMTQIKLLADAGIDFMEISGGSYEDPRMMGYAKADAAPVSARTAAREAFFLEFAKEVRTRHPGLILMLTGGFRTRAGAEAAIRDNACDLVGIGRPAAIDPKFALRLLDEGVEEMHAGMPLNKVPVPWFARFLPVHLIGAGAETTYYSMQIQRLAKGIATIAPSL</sequence>
<dbReference type="AlphaFoldDB" id="A0A9W9L7M9"/>
<dbReference type="GO" id="GO:0010181">
    <property type="term" value="F:FMN binding"/>
    <property type="evidence" value="ECO:0007669"/>
    <property type="project" value="InterPro"/>
</dbReference>
<comment type="similarity">
    <text evidence="1">Belongs to the NADH:flavin oxidoreductase/NADH oxidase family.</text>
</comment>
<comment type="caution">
    <text evidence="6">The sequence shown here is derived from an EMBL/GenBank/DDBJ whole genome shotgun (WGS) entry which is preliminary data.</text>
</comment>